<feature type="domain" description="Mur ligase N-terminal catalytic" evidence="11">
    <location>
        <begin position="36"/>
        <end position="81"/>
    </location>
</feature>
<dbReference type="InterPro" id="IPR036615">
    <property type="entry name" value="Mur_ligase_C_dom_sf"/>
</dbReference>
<dbReference type="InterPro" id="IPR004101">
    <property type="entry name" value="Mur_ligase_C"/>
</dbReference>
<sequence>MSFSLALDRLLSLLAAQAIVPQVLTDTDAVQPLVLTGLSTDSRSLTQGQGFVALRGERFDGHQFLAIAQEQGATLALVDGQFQPTPGDLTLGLTLVQVDNTLRAYQAIAHWWRQQFQIPVIGVTGSVGKTTTKELIAAMVATQGPVLKTEANYNNEIGVPKTLLQLRTHHRYAVIEMAMRGPGEIAELAAIAAPTLGVITNVGVAHIERLGSREAIAAAKCELLTEMAKSKPGLAPGLAPESAINLSATNLSATNLGEPIAILNQDNPLLMATAQGCWQGKTITFGLEGGQVQGQLRDLETLAVGDQVFRLPLAGEHNALNFLAALAVADCLGVPRSALTQLQVTLPGGRAKRLNWDQDIVALDETYNAGPESMAAALVLLSQIPGQRHLAVLGTMKELGEKSLGFHRDIGQRVQSLGLDRLLVLADPGEAQALADGAGSVPTEQFTDPAQLVQRLKEVVQPGDRLLFKASRSVALDQVVTQLAQHFDPSGNL</sequence>
<accession>A0A0M2PUV4</accession>
<dbReference type="InterPro" id="IPR036565">
    <property type="entry name" value="Mur-like_cat_sf"/>
</dbReference>
<feature type="domain" description="Mur ligase central" evidence="13">
    <location>
        <begin position="123"/>
        <end position="230"/>
    </location>
</feature>
<dbReference type="PANTHER" id="PTHR43024:SF1">
    <property type="entry name" value="UDP-N-ACETYLMURAMOYL-TRIPEPTIDE--D-ALANYL-D-ALANINE LIGASE"/>
    <property type="match status" value="1"/>
</dbReference>
<dbReference type="GO" id="GO:0071555">
    <property type="term" value="P:cell wall organization"/>
    <property type="evidence" value="ECO:0007669"/>
    <property type="project" value="UniProtKB-KW"/>
</dbReference>
<gene>
    <name evidence="10" type="primary">murF</name>
    <name evidence="14" type="ORF">PROH_21060</name>
</gene>
<dbReference type="Gene3D" id="3.40.1190.10">
    <property type="entry name" value="Mur-like, catalytic domain"/>
    <property type="match status" value="1"/>
</dbReference>
<dbReference type="GO" id="GO:0005737">
    <property type="term" value="C:cytoplasm"/>
    <property type="evidence" value="ECO:0007669"/>
    <property type="project" value="UniProtKB-SubCell"/>
</dbReference>
<dbReference type="eggNOG" id="COG0770">
    <property type="taxonomic scope" value="Bacteria"/>
</dbReference>
<feature type="binding site" evidence="10">
    <location>
        <begin position="125"/>
        <end position="131"/>
    </location>
    <ligand>
        <name>ATP</name>
        <dbReference type="ChEBI" id="CHEBI:30616"/>
    </ligand>
</feature>
<evidence type="ECO:0000256" key="8">
    <source>
        <dbReference type="ARBA" id="ARBA00023306"/>
    </source>
</evidence>
<evidence type="ECO:0000313" key="15">
    <source>
        <dbReference type="Proteomes" id="UP000034681"/>
    </source>
</evidence>
<comment type="subcellular location">
    <subcellularLocation>
        <location evidence="10">Cytoplasm</location>
    </subcellularLocation>
</comment>
<dbReference type="Pfam" id="PF01225">
    <property type="entry name" value="Mur_ligase"/>
    <property type="match status" value="1"/>
</dbReference>
<name>A0A0M2PUV4_PROHO</name>
<dbReference type="Pfam" id="PF02875">
    <property type="entry name" value="Mur_ligase_C"/>
    <property type="match status" value="1"/>
</dbReference>
<feature type="domain" description="Mur ligase C-terminal" evidence="12">
    <location>
        <begin position="358"/>
        <end position="472"/>
    </location>
</feature>
<evidence type="ECO:0000256" key="3">
    <source>
        <dbReference type="ARBA" id="ARBA00022618"/>
    </source>
</evidence>
<evidence type="ECO:0000256" key="5">
    <source>
        <dbReference type="ARBA" id="ARBA00022840"/>
    </source>
</evidence>
<dbReference type="InterPro" id="IPR013221">
    <property type="entry name" value="Mur_ligase_cen"/>
</dbReference>
<dbReference type="GO" id="GO:0008766">
    <property type="term" value="F:UDP-N-acetylmuramoylalanyl-D-glutamyl-2,6-diaminopimelate-D-alanyl-D-alanine ligase activity"/>
    <property type="evidence" value="ECO:0007669"/>
    <property type="project" value="RHEA"/>
</dbReference>
<dbReference type="GO" id="GO:0051301">
    <property type="term" value="P:cell division"/>
    <property type="evidence" value="ECO:0007669"/>
    <property type="project" value="UniProtKB-KW"/>
</dbReference>
<keyword evidence="8 10" id="KW-0131">Cell cycle</keyword>
<dbReference type="EMBL" id="AJTX02000010">
    <property type="protein sequence ID" value="KKI98176.1"/>
    <property type="molecule type" value="Genomic_DNA"/>
</dbReference>
<reference evidence="14" key="1">
    <citation type="submission" date="2012-04" db="EMBL/GenBank/DDBJ databases">
        <authorList>
            <person name="Borisov I.G."/>
            <person name="Ivanikova N.V."/>
            <person name="Pinevich A.V."/>
        </authorList>
    </citation>
    <scope>NUCLEOTIDE SEQUENCE</scope>
    <source>
        <strain evidence="14">CALU 1027</strain>
    </source>
</reference>
<keyword evidence="2 10" id="KW-0436">Ligase</keyword>
<dbReference type="SUPFAM" id="SSF63418">
    <property type="entry name" value="MurE/MurF N-terminal domain"/>
    <property type="match status" value="1"/>
</dbReference>
<dbReference type="AlphaFoldDB" id="A0A0M2PUV4"/>
<proteinExistence type="inferred from homology"/>
<keyword evidence="7 10" id="KW-0573">Peptidoglycan synthesis</keyword>
<evidence type="ECO:0000256" key="9">
    <source>
        <dbReference type="ARBA" id="ARBA00023316"/>
    </source>
</evidence>
<dbReference type="InterPro" id="IPR051046">
    <property type="entry name" value="MurCDEF_CellWall_CoF430Synth"/>
</dbReference>
<dbReference type="InterPro" id="IPR000713">
    <property type="entry name" value="Mur_ligase_N"/>
</dbReference>
<dbReference type="HAMAP" id="MF_02019">
    <property type="entry name" value="MurF"/>
    <property type="match status" value="1"/>
</dbReference>
<comment type="pathway">
    <text evidence="10">Cell wall biogenesis; peptidoglycan biosynthesis.</text>
</comment>
<dbReference type="PANTHER" id="PTHR43024">
    <property type="entry name" value="UDP-N-ACETYLMURAMOYL-TRIPEPTIDE--D-ALANYL-D-ALANINE LIGASE"/>
    <property type="match status" value="1"/>
</dbReference>
<dbReference type="InterPro" id="IPR035911">
    <property type="entry name" value="MurE/MurF_N"/>
</dbReference>
<dbReference type="InterPro" id="IPR005863">
    <property type="entry name" value="UDP-N-AcMur_synth"/>
</dbReference>
<keyword evidence="5 10" id="KW-0067">ATP-binding</keyword>
<evidence type="ECO:0000256" key="1">
    <source>
        <dbReference type="ARBA" id="ARBA00022490"/>
    </source>
</evidence>
<comment type="catalytic activity">
    <reaction evidence="10">
        <text>D-alanyl-D-alanine + UDP-N-acetyl-alpha-D-muramoyl-L-alanyl-gamma-D-glutamyl-meso-2,6-diaminopimelate + ATP = UDP-N-acetyl-alpha-D-muramoyl-L-alanyl-gamma-D-glutamyl-meso-2,6-diaminopimeloyl-D-alanyl-D-alanine + ADP + phosphate + H(+)</text>
        <dbReference type="Rhea" id="RHEA:28374"/>
        <dbReference type="ChEBI" id="CHEBI:15378"/>
        <dbReference type="ChEBI" id="CHEBI:30616"/>
        <dbReference type="ChEBI" id="CHEBI:43474"/>
        <dbReference type="ChEBI" id="CHEBI:57822"/>
        <dbReference type="ChEBI" id="CHEBI:61386"/>
        <dbReference type="ChEBI" id="CHEBI:83905"/>
        <dbReference type="ChEBI" id="CHEBI:456216"/>
        <dbReference type="EC" id="6.3.2.10"/>
    </reaction>
</comment>
<dbReference type="Gene3D" id="3.40.1390.10">
    <property type="entry name" value="MurE/MurF, N-terminal domain"/>
    <property type="match status" value="1"/>
</dbReference>
<dbReference type="UniPathway" id="UPA00219"/>
<comment type="similarity">
    <text evidence="10">Belongs to the MurCDEF family. MurF subfamily.</text>
</comment>
<protein>
    <recommendedName>
        <fullName evidence="10">UDP-N-acetylmuramoyl-tripeptide--D-alanyl-D-alanine ligase</fullName>
        <ecNumber evidence="10">6.3.2.10</ecNumber>
    </recommendedName>
    <alternativeName>
        <fullName evidence="10">D-alanyl-D-alanine-adding enzyme</fullName>
    </alternativeName>
</protein>
<organism evidence="14 15">
    <name type="scientific">Prochlorothrix hollandica PCC 9006 = CALU 1027</name>
    <dbReference type="NCBI Taxonomy" id="317619"/>
    <lineage>
        <taxon>Bacteria</taxon>
        <taxon>Bacillati</taxon>
        <taxon>Cyanobacteriota</taxon>
        <taxon>Cyanophyceae</taxon>
        <taxon>Prochlorotrichales</taxon>
        <taxon>Prochlorotrichaceae</taxon>
        <taxon>Prochlorothrix</taxon>
    </lineage>
</organism>
<evidence type="ECO:0000256" key="2">
    <source>
        <dbReference type="ARBA" id="ARBA00022598"/>
    </source>
</evidence>
<keyword evidence="6 10" id="KW-0133">Cell shape</keyword>
<dbReference type="RefSeq" id="WP_017713334.1">
    <property type="nucleotide sequence ID" value="NZ_KB235939.1"/>
</dbReference>
<evidence type="ECO:0000256" key="4">
    <source>
        <dbReference type="ARBA" id="ARBA00022741"/>
    </source>
</evidence>
<dbReference type="GO" id="GO:0005524">
    <property type="term" value="F:ATP binding"/>
    <property type="evidence" value="ECO:0007669"/>
    <property type="project" value="UniProtKB-UniRule"/>
</dbReference>
<dbReference type="EC" id="6.3.2.10" evidence="10"/>
<dbReference type="OrthoDB" id="9801978at2"/>
<dbReference type="STRING" id="317619.GCA_000332315_03083"/>
<dbReference type="Proteomes" id="UP000034681">
    <property type="component" value="Unassembled WGS sequence"/>
</dbReference>
<dbReference type="GO" id="GO:0047480">
    <property type="term" value="F:UDP-N-acetylmuramoyl-tripeptide-D-alanyl-D-alanine ligase activity"/>
    <property type="evidence" value="ECO:0007669"/>
    <property type="project" value="UniProtKB-UniRule"/>
</dbReference>
<dbReference type="Pfam" id="PF08245">
    <property type="entry name" value="Mur_ligase_M"/>
    <property type="match status" value="1"/>
</dbReference>
<dbReference type="SUPFAM" id="SSF53244">
    <property type="entry name" value="MurD-like peptide ligases, peptide-binding domain"/>
    <property type="match status" value="1"/>
</dbReference>
<keyword evidence="15" id="KW-1185">Reference proteome</keyword>
<evidence type="ECO:0000313" key="14">
    <source>
        <dbReference type="EMBL" id="KKI98176.1"/>
    </source>
</evidence>
<evidence type="ECO:0000256" key="6">
    <source>
        <dbReference type="ARBA" id="ARBA00022960"/>
    </source>
</evidence>
<keyword evidence="3 10" id="KW-0132">Cell division</keyword>
<evidence type="ECO:0000259" key="12">
    <source>
        <dbReference type="Pfam" id="PF02875"/>
    </source>
</evidence>
<dbReference type="Gene3D" id="3.90.190.20">
    <property type="entry name" value="Mur ligase, C-terminal domain"/>
    <property type="match status" value="1"/>
</dbReference>
<evidence type="ECO:0000256" key="7">
    <source>
        <dbReference type="ARBA" id="ARBA00022984"/>
    </source>
</evidence>
<evidence type="ECO:0000259" key="11">
    <source>
        <dbReference type="Pfam" id="PF01225"/>
    </source>
</evidence>
<keyword evidence="9 10" id="KW-0961">Cell wall biogenesis/degradation</keyword>
<dbReference type="SUPFAM" id="SSF53623">
    <property type="entry name" value="MurD-like peptide ligases, catalytic domain"/>
    <property type="match status" value="1"/>
</dbReference>
<comment type="function">
    <text evidence="10">Involved in cell wall formation. Catalyzes the final step in the synthesis of UDP-N-acetylmuramoyl-pentapeptide, the precursor of murein.</text>
</comment>
<dbReference type="GO" id="GO:0008360">
    <property type="term" value="P:regulation of cell shape"/>
    <property type="evidence" value="ECO:0007669"/>
    <property type="project" value="UniProtKB-KW"/>
</dbReference>
<keyword evidence="1 10" id="KW-0963">Cytoplasm</keyword>
<comment type="caution">
    <text evidence="14">The sequence shown here is derived from an EMBL/GenBank/DDBJ whole genome shotgun (WGS) entry which is preliminary data.</text>
</comment>
<keyword evidence="4 10" id="KW-0547">Nucleotide-binding</keyword>
<evidence type="ECO:0000259" key="13">
    <source>
        <dbReference type="Pfam" id="PF08245"/>
    </source>
</evidence>
<dbReference type="GO" id="GO:0009252">
    <property type="term" value="P:peptidoglycan biosynthetic process"/>
    <property type="evidence" value="ECO:0007669"/>
    <property type="project" value="UniProtKB-UniRule"/>
</dbReference>
<evidence type="ECO:0000256" key="10">
    <source>
        <dbReference type="HAMAP-Rule" id="MF_02019"/>
    </source>
</evidence>